<gene>
    <name evidence="1" type="ordered locus">HH_0965</name>
</gene>
<dbReference type="KEGG" id="hhe:HH_0965"/>
<evidence type="ECO:0000313" key="2">
    <source>
        <dbReference type="Proteomes" id="UP000002495"/>
    </source>
</evidence>
<reference evidence="1 2" key="1">
    <citation type="journal article" date="2003" name="Proc. Natl. Acad. Sci. U.S.A.">
        <title>The complete genome sequence of the carcinogenic bacterium Helicobacter hepaticus.</title>
        <authorList>
            <person name="Suerbaum S."/>
            <person name="Josenhans C."/>
            <person name="Sterzenbach T."/>
            <person name="Drescher B."/>
            <person name="Brandt P."/>
            <person name="Bell M."/>
            <person name="Droege M."/>
            <person name="Fartmann B."/>
            <person name="Fischer H.-P."/>
            <person name="Ge Z."/>
            <person name="Hoerster A."/>
            <person name="Holland R."/>
            <person name="Klein K."/>
            <person name="Koenig J."/>
            <person name="Macko L."/>
            <person name="Mendz G.L."/>
            <person name="Nyakatura G."/>
            <person name="Schauer D.B."/>
            <person name="Shen Z."/>
            <person name="Weber J."/>
            <person name="Frosch M."/>
            <person name="Fox J.G."/>
        </authorList>
    </citation>
    <scope>NUCLEOTIDE SEQUENCE [LARGE SCALE GENOMIC DNA]</scope>
    <source>
        <strain evidence="2">ATCC 51449 / 3B1</strain>
    </source>
</reference>
<keyword evidence="2" id="KW-1185">Reference proteome</keyword>
<organism evidence="1 2">
    <name type="scientific">Helicobacter hepaticus (strain ATCC 51449 / 3B1)</name>
    <dbReference type="NCBI Taxonomy" id="235279"/>
    <lineage>
        <taxon>Bacteria</taxon>
        <taxon>Pseudomonadati</taxon>
        <taxon>Campylobacterota</taxon>
        <taxon>Epsilonproteobacteria</taxon>
        <taxon>Campylobacterales</taxon>
        <taxon>Helicobacteraceae</taxon>
        <taxon>Helicobacter</taxon>
    </lineage>
</organism>
<evidence type="ECO:0000313" key="1">
    <source>
        <dbReference type="EMBL" id="AAP77562.1"/>
    </source>
</evidence>
<name>Q7VHK2_HELHP</name>
<proteinExistence type="predicted"/>
<dbReference type="HOGENOM" id="CLU_3403916_0_0_7"/>
<dbReference type="STRING" id="235279.HH_0965"/>
<protein>
    <submittedName>
        <fullName evidence="1">Uncharacterized protein</fullName>
    </submittedName>
</protein>
<accession>Q7VHK2</accession>
<sequence length="30" mass="3501">MHYNKSKILYILSLMLLSRILLKGLLLCPL</sequence>
<dbReference type="AlphaFoldDB" id="Q7VHK2"/>
<dbReference type="EMBL" id="AE017125">
    <property type="protein sequence ID" value="AAP77562.1"/>
    <property type="molecule type" value="Genomic_DNA"/>
</dbReference>
<dbReference type="Proteomes" id="UP000002495">
    <property type="component" value="Chromosome"/>
</dbReference>